<evidence type="ECO:0000256" key="1">
    <source>
        <dbReference type="SAM" id="Phobius"/>
    </source>
</evidence>
<dbReference type="Pfam" id="PF14219">
    <property type="entry name" value="DUF4328"/>
    <property type="match status" value="1"/>
</dbReference>
<dbReference type="InterPro" id="IPR025565">
    <property type="entry name" value="DUF4328"/>
</dbReference>
<keyword evidence="1" id="KW-0472">Membrane</keyword>
<keyword evidence="1" id="KW-1133">Transmembrane helix</keyword>
<dbReference type="AlphaFoldDB" id="A0A841DYQ9"/>
<keyword evidence="1" id="KW-0812">Transmembrane</keyword>
<organism evidence="3 4">
    <name type="scientific">Kribbella solani</name>
    <dbReference type="NCBI Taxonomy" id="236067"/>
    <lineage>
        <taxon>Bacteria</taxon>
        <taxon>Bacillati</taxon>
        <taxon>Actinomycetota</taxon>
        <taxon>Actinomycetes</taxon>
        <taxon>Propionibacteriales</taxon>
        <taxon>Kribbellaceae</taxon>
        <taxon>Kribbella</taxon>
    </lineage>
</organism>
<feature type="transmembrane region" description="Helical" evidence="1">
    <location>
        <begin position="64"/>
        <end position="89"/>
    </location>
</feature>
<reference evidence="3 4" key="1">
    <citation type="submission" date="2020-08" db="EMBL/GenBank/DDBJ databases">
        <title>Sequencing the genomes of 1000 actinobacteria strains.</title>
        <authorList>
            <person name="Klenk H.-P."/>
        </authorList>
    </citation>
    <scope>NUCLEOTIDE SEQUENCE [LARGE SCALE GENOMIC DNA]</scope>
    <source>
        <strain evidence="3 4">DSM 17294</strain>
    </source>
</reference>
<gene>
    <name evidence="3" type="ORF">HDA44_005241</name>
</gene>
<evidence type="ECO:0000259" key="2">
    <source>
        <dbReference type="Pfam" id="PF14219"/>
    </source>
</evidence>
<evidence type="ECO:0000313" key="4">
    <source>
        <dbReference type="Proteomes" id="UP000558997"/>
    </source>
</evidence>
<feature type="transmembrane region" description="Helical" evidence="1">
    <location>
        <begin position="21"/>
        <end position="40"/>
    </location>
</feature>
<name>A0A841DYQ9_9ACTN</name>
<dbReference type="Proteomes" id="UP000558997">
    <property type="component" value="Unassembled WGS sequence"/>
</dbReference>
<sequence length="241" mass="26567">MSSRVPQVPLDRWFSSERAMGLGASILIGLVTVTTWATAWSDGYSYHTLKTYGDDPGRLDEADLISGSLGIVSALALLSAAVVFIVWLWRVRWNAEMFCRGEHRHTRGWVIGCWLVPVVNLWYPKQVVDDIVAASDARTDPHTPALKDVPGTRLVWAWWLTWVAGLVTGNIVQRGVLAGASQLGDLRTNVILSSVSALFTTGAAVLAVILIQRVDELQTQRPWVPWWAAGTPRNGFQPPAR</sequence>
<keyword evidence="4" id="KW-1185">Reference proteome</keyword>
<evidence type="ECO:0000313" key="3">
    <source>
        <dbReference type="EMBL" id="MBB5981900.1"/>
    </source>
</evidence>
<accession>A0A841DYQ9</accession>
<proteinExistence type="predicted"/>
<feature type="transmembrane region" description="Helical" evidence="1">
    <location>
        <begin position="191"/>
        <end position="211"/>
    </location>
</feature>
<dbReference type="EMBL" id="JACHNF010000001">
    <property type="protein sequence ID" value="MBB5981900.1"/>
    <property type="molecule type" value="Genomic_DNA"/>
</dbReference>
<feature type="domain" description="DUF4328" evidence="2">
    <location>
        <begin position="54"/>
        <end position="215"/>
    </location>
</feature>
<comment type="caution">
    <text evidence="3">The sequence shown here is derived from an EMBL/GenBank/DDBJ whole genome shotgun (WGS) entry which is preliminary data.</text>
</comment>
<protein>
    <recommendedName>
        <fullName evidence="2">DUF4328 domain-containing protein</fullName>
    </recommendedName>
</protein>
<feature type="transmembrane region" description="Helical" evidence="1">
    <location>
        <begin position="154"/>
        <end position="171"/>
    </location>
</feature>
<dbReference type="RefSeq" id="WP_184838756.1">
    <property type="nucleotide sequence ID" value="NZ_BAAAVN010000018.1"/>
</dbReference>